<dbReference type="InterPro" id="IPR045269">
    <property type="entry name" value="Atg1-like"/>
</dbReference>
<accession>A0A1E3XA61</accession>
<evidence type="ECO:0000256" key="1">
    <source>
        <dbReference type="ARBA" id="ARBA00022679"/>
    </source>
</evidence>
<feature type="domain" description="Protein kinase" evidence="6">
    <location>
        <begin position="20"/>
        <end position="274"/>
    </location>
</feature>
<evidence type="ECO:0000256" key="3">
    <source>
        <dbReference type="ARBA" id="ARBA00022777"/>
    </source>
</evidence>
<dbReference type="PROSITE" id="PS50011">
    <property type="entry name" value="PROTEIN_KINASE_DOM"/>
    <property type="match status" value="1"/>
</dbReference>
<keyword evidence="3 7" id="KW-0418">Kinase</keyword>
<keyword evidence="2" id="KW-0547">Nucleotide-binding</keyword>
<organism evidence="7 8">
    <name type="scientific">Candidatus Scalindua rubra</name>
    <dbReference type="NCBI Taxonomy" id="1872076"/>
    <lineage>
        <taxon>Bacteria</taxon>
        <taxon>Pseudomonadati</taxon>
        <taxon>Planctomycetota</taxon>
        <taxon>Candidatus Brocadiia</taxon>
        <taxon>Candidatus Brocadiales</taxon>
        <taxon>Candidatus Scalinduaceae</taxon>
        <taxon>Candidatus Scalindua</taxon>
    </lineage>
</organism>
<dbReference type="SUPFAM" id="SSF52540">
    <property type="entry name" value="P-loop containing nucleoside triphosphate hydrolases"/>
    <property type="match status" value="1"/>
</dbReference>
<sequence>MARQNLPEENRFKNEIIKDYFLEEEIGRGKIGVVYRAHHKDIKDLKTAIKIIPKENLKDGWEVELKKVGLLDGINQVVQYKDHDAKILDNIPYVCIFWEYIDDDNLKKYAEKNSDNITLPFIEHLIEQILTVFVAMKAKDISHDDLHEGNILIAHDERLPDPSKPTIKVGDFGIGGSRNNLKPKDDYAQLAFVCHNLLEKYIDPSKLGGEERYFYDKLAEEFLPKKILETNETVGDFVREPRNLLENLKNIISDYYISESIQLPVTLPLKHPFDYLSCEEMGDSFEVLQTLYSKNFPGYDVLSQRTNTILTGPRGCGKTTIFRNLSLKTQLLGGKKRSIKDLDDYVGIYYHCSDLYFAFPYPKDKLSETERRVMIHYFNLAILYEVLDTLIITQNHLSGINDPYNLDGLQVYLQMCLPSYKITPIGVSVLRNMLSFVSLKKEEIKIWLERGKPKPPPKPFLPLDFIRNICRILQKIIPWLKGRAIYFFLDDYSLPRISKSIQETLHDFILHRYSECFFKISTESITTFYPYDSKGKLIEETREYDVIDLGAHFLRSSKEVKDGFLSGIINNRLENTEGIHSDYLNIAIILGKSGRAHNQLAREIRKAKAGKRVRYYGWDMVIDLCSGDVVNILRLIRDIISLFGGPAKFSKPKTITIPIEKETQDQAIREISNDFLNRVEAVPNIGEDLRKIAVAFGEVANWYLRYRNSKNQAQNPPWQAFRMEIRDTPYFNDSLLKMAKEKYNFDNTVKPVKLEKLYKDLIRYGVFLRDVRGKSQRGAVIPRLYLRRLLIPTFLLTPSKRDSIGVEVDEFFMLLSDPDKFISHMKGKKPQQKEKRFQQEKIRQRNLFDE</sequence>
<keyword evidence="1" id="KW-0808">Transferase</keyword>
<keyword evidence="4" id="KW-0067">ATP-binding</keyword>
<dbReference type="PANTHER" id="PTHR24348:SF22">
    <property type="entry name" value="NON-SPECIFIC SERINE_THREONINE PROTEIN KINASE"/>
    <property type="match status" value="1"/>
</dbReference>
<evidence type="ECO:0000256" key="4">
    <source>
        <dbReference type="ARBA" id="ARBA00022840"/>
    </source>
</evidence>
<dbReference type="SUPFAM" id="SSF56112">
    <property type="entry name" value="Protein kinase-like (PK-like)"/>
    <property type="match status" value="1"/>
</dbReference>
<dbReference type="GO" id="GO:0004674">
    <property type="term" value="F:protein serine/threonine kinase activity"/>
    <property type="evidence" value="ECO:0007669"/>
    <property type="project" value="InterPro"/>
</dbReference>
<name>A0A1E3XA61_9BACT</name>
<gene>
    <name evidence="7" type="ORF">SCARUB_03031</name>
</gene>
<dbReference type="GO" id="GO:0005776">
    <property type="term" value="C:autophagosome"/>
    <property type="evidence" value="ECO:0007669"/>
    <property type="project" value="TreeGrafter"/>
</dbReference>
<evidence type="ECO:0000259" key="6">
    <source>
        <dbReference type="PROSITE" id="PS50011"/>
    </source>
</evidence>
<evidence type="ECO:0000256" key="2">
    <source>
        <dbReference type="ARBA" id="ARBA00022741"/>
    </source>
</evidence>
<dbReference type="Pfam" id="PF24389">
    <property type="entry name" value="ORC-CDC6-like"/>
    <property type="match status" value="2"/>
</dbReference>
<dbReference type="Pfam" id="PF00069">
    <property type="entry name" value="Pkinase"/>
    <property type="match status" value="1"/>
</dbReference>
<dbReference type="Gene3D" id="1.10.510.10">
    <property type="entry name" value="Transferase(Phosphotransferase) domain 1"/>
    <property type="match status" value="1"/>
</dbReference>
<protein>
    <submittedName>
        <fullName evidence="7">Protein kinase domain protein</fullName>
    </submittedName>
</protein>
<dbReference type="AlphaFoldDB" id="A0A1E3XA61"/>
<reference evidence="7 8" key="1">
    <citation type="submission" date="2016-07" db="EMBL/GenBank/DDBJ databases">
        <title>Draft genome of Scalindua rubra, obtained from a brine-seawater interface in the Red Sea, sheds light on salt adaptation in anammox bacteria.</title>
        <authorList>
            <person name="Speth D.R."/>
            <person name="Lagkouvardos I."/>
            <person name="Wang Y."/>
            <person name="Qian P.-Y."/>
            <person name="Dutilh B.E."/>
            <person name="Jetten M.S."/>
        </authorList>
    </citation>
    <scope>NUCLEOTIDE SEQUENCE [LARGE SCALE GENOMIC DNA]</scope>
    <source>
        <strain evidence="7">BSI-1</strain>
    </source>
</reference>
<evidence type="ECO:0000313" key="7">
    <source>
        <dbReference type="EMBL" id="ODS31854.1"/>
    </source>
</evidence>
<dbReference type="EMBL" id="MAYW01000091">
    <property type="protein sequence ID" value="ODS31854.1"/>
    <property type="molecule type" value="Genomic_DNA"/>
</dbReference>
<feature type="region of interest" description="Disordered" evidence="5">
    <location>
        <begin position="825"/>
        <end position="850"/>
    </location>
</feature>
<feature type="compositionally biased region" description="Basic and acidic residues" evidence="5">
    <location>
        <begin position="831"/>
        <end position="850"/>
    </location>
</feature>
<evidence type="ECO:0000256" key="5">
    <source>
        <dbReference type="SAM" id="MobiDB-lite"/>
    </source>
</evidence>
<dbReference type="GO" id="GO:0005524">
    <property type="term" value="F:ATP binding"/>
    <property type="evidence" value="ECO:0007669"/>
    <property type="project" value="UniProtKB-KW"/>
</dbReference>
<dbReference type="InterPro" id="IPR011009">
    <property type="entry name" value="Kinase-like_dom_sf"/>
</dbReference>
<dbReference type="InterPro" id="IPR000719">
    <property type="entry name" value="Prot_kinase_dom"/>
</dbReference>
<evidence type="ECO:0000313" key="8">
    <source>
        <dbReference type="Proteomes" id="UP000094056"/>
    </source>
</evidence>
<dbReference type="GO" id="GO:0005829">
    <property type="term" value="C:cytosol"/>
    <property type="evidence" value="ECO:0007669"/>
    <property type="project" value="TreeGrafter"/>
</dbReference>
<dbReference type="GO" id="GO:0016020">
    <property type="term" value="C:membrane"/>
    <property type="evidence" value="ECO:0007669"/>
    <property type="project" value="TreeGrafter"/>
</dbReference>
<dbReference type="PANTHER" id="PTHR24348">
    <property type="entry name" value="SERINE/THREONINE-PROTEIN KINASE UNC-51-RELATED"/>
    <property type="match status" value="1"/>
</dbReference>
<dbReference type="InterPro" id="IPR056955">
    <property type="entry name" value="ORC-CDC6-like"/>
</dbReference>
<dbReference type="Proteomes" id="UP000094056">
    <property type="component" value="Unassembled WGS sequence"/>
</dbReference>
<dbReference type="SMART" id="SM00220">
    <property type="entry name" value="S_TKc"/>
    <property type="match status" value="1"/>
</dbReference>
<dbReference type="GO" id="GO:0000407">
    <property type="term" value="C:phagophore assembly site"/>
    <property type="evidence" value="ECO:0007669"/>
    <property type="project" value="TreeGrafter"/>
</dbReference>
<comment type="caution">
    <text evidence="7">The sequence shown here is derived from an EMBL/GenBank/DDBJ whole genome shotgun (WGS) entry which is preliminary data.</text>
</comment>
<dbReference type="InterPro" id="IPR027417">
    <property type="entry name" value="P-loop_NTPase"/>
</dbReference>
<dbReference type="Gene3D" id="3.30.200.20">
    <property type="entry name" value="Phosphorylase Kinase, domain 1"/>
    <property type="match status" value="1"/>
</dbReference>
<proteinExistence type="predicted"/>